<keyword evidence="3" id="KW-1185">Reference proteome</keyword>
<evidence type="ECO:0000256" key="1">
    <source>
        <dbReference type="SAM" id="MobiDB-lite"/>
    </source>
</evidence>
<dbReference type="AlphaFoldDB" id="A0AAV4IFX8"/>
<name>A0AAV4IFX8_9GAST</name>
<feature type="region of interest" description="Disordered" evidence="1">
    <location>
        <begin position="20"/>
        <end position="65"/>
    </location>
</feature>
<dbReference type="EMBL" id="BMAT01009560">
    <property type="protein sequence ID" value="GFS08807.1"/>
    <property type="molecule type" value="Genomic_DNA"/>
</dbReference>
<organism evidence="2 3">
    <name type="scientific">Elysia marginata</name>
    <dbReference type="NCBI Taxonomy" id="1093978"/>
    <lineage>
        <taxon>Eukaryota</taxon>
        <taxon>Metazoa</taxon>
        <taxon>Spiralia</taxon>
        <taxon>Lophotrochozoa</taxon>
        <taxon>Mollusca</taxon>
        <taxon>Gastropoda</taxon>
        <taxon>Heterobranchia</taxon>
        <taxon>Euthyneura</taxon>
        <taxon>Panpulmonata</taxon>
        <taxon>Sacoglossa</taxon>
        <taxon>Placobranchoidea</taxon>
        <taxon>Plakobranchidae</taxon>
        <taxon>Elysia</taxon>
    </lineage>
</organism>
<evidence type="ECO:0000313" key="2">
    <source>
        <dbReference type="EMBL" id="GFS08807.1"/>
    </source>
</evidence>
<reference evidence="2 3" key="1">
    <citation type="journal article" date="2021" name="Elife">
        <title>Chloroplast acquisition without the gene transfer in kleptoplastic sea slugs, Plakobranchus ocellatus.</title>
        <authorList>
            <person name="Maeda T."/>
            <person name="Takahashi S."/>
            <person name="Yoshida T."/>
            <person name="Shimamura S."/>
            <person name="Takaki Y."/>
            <person name="Nagai Y."/>
            <person name="Toyoda A."/>
            <person name="Suzuki Y."/>
            <person name="Arimoto A."/>
            <person name="Ishii H."/>
            <person name="Satoh N."/>
            <person name="Nishiyama T."/>
            <person name="Hasebe M."/>
            <person name="Maruyama T."/>
            <person name="Minagawa J."/>
            <person name="Obokata J."/>
            <person name="Shigenobu S."/>
        </authorList>
    </citation>
    <scope>NUCLEOTIDE SEQUENCE [LARGE SCALE GENOMIC DNA]</scope>
</reference>
<sequence length="104" mass="11420">MYVRNTIIRARTGACMQKATRIPVKASPTVGPSGTKRQRTAKGDLEDDGGEGSERKRSLSLETVPLTAADRPRWRALQLPQAPDGVERIEGVSVCQNVFGRWTL</sequence>
<evidence type="ECO:0000313" key="3">
    <source>
        <dbReference type="Proteomes" id="UP000762676"/>
    </source>
</evidence>
<accession>A0AAV4IFX8</accession>
<dbReference type="Proteomes" id="UP000762676">
    <property type="component" value="Unassembled WGS sequence"/>
</dbReference>
<gene>
    <name evidence="2" type="ORF">ElyMa_004766700</name>
</gene>
<comment type="caution">
    <text evidence="2">The sequence shown here is derived from an EMBL/GenBank/DDBJ whole genome shotgun (WGS) entry which is preliminary data.</text>
</comment>
<protein>
    <submittedName>
        <fullName evidence="2">Uncharacterized protein</fullName>
    </submittedName>
</protein>
<proteinExistence type="predicted"/>